<gene>
    <name evidence="2" type="ORF">GCM10007877_01000</name>
</gene>
<evidence type="ECO:0000313" key="2">
    <source>
        <dbReference type="EMBL" id="GLS24389.1"/>
    </source>
</evidence>
<dbReference type="Proteomes" id="UP001156870">
    <property type="component" value="Unassembled WGS sequence"/>
</dbReference>
<reference evidence="2 3" key="1">
    <citation type="journal article" date="2014" name="Int. J. Syst. Evol. Microbiol.">
        <title>Complete genome sequence of Corynebacterium casei LMG S-19264T (=DSM 44701T), isolated from a smear-ripened cheese.</title>
        <authorList>
            <consortium name="US DOE Joint Genome Institute (JGI-PGF)"/>
            <person name="Walter F."/>
            <person name="Albersmeier A."/>
            <person name="Kalinowski J."/>
            <person name="Ruckert C."/>
        </authorList>
    </citation>
    <scope>NUCLEOTIDE SEQUENCE [LARGE SCALE GENOMIC DNA]</scope>
    <source>
        <strain evidence="2 3">NBRC 110095</strain>
    </source>
</reference>
<proteinExistence type="predicted"/>
<sequence length="169" mass="19127">MIFSINKLVLVRVYILILSFLISLLVYSNDLGGSPFLQAAKGEKIQQILLPLQDSANTIAMLYQQYYDVNGIDYSNEIPDSVVRQVQVEARFFISHVDLSFKEISTIVDGDDIAICRSSFKEINSQLIKPLSDEVEDFIHVRQGMSNNFLYAFMAATIAIGKIYSEHCF</sequence>
<comment type="caution">
    <text evidence="2">The sequence shown here is derived from an EMBL/GenBank/DDBJ whole genome shotgun (WGS) entry which is preliminary data.</text>
</comment>
<accession>A0AA37T025</accession>
<protein>
    <submittedName>
        <fullName evidence="2">Uncharacterized protein</fullName>
    </submittedName>
</protein>
<dbReference type="EMBL" id="BSPD01000002">
    <property type="protein sequence ID" value="GLS24389.1"/>
    <property type="molecule type" value="Genomic_DNA"/>
</dbReference>
<keyword evidence="3" id="KW-1185">Reference proteome</keyword>
<name>A0AA37T025_9GAMM</name>
<evidence type="ECO:0000313" key="3">
    <source>
        <dbReference type="Proteomes" id="UP001156870"/>
    </source>
</evidence>
<keyword evidence="1" id="KW-0812">Transmembrane</keyword>
<feature type="transmembrane region" description="Helical" evidence="1">
    <location>
        <begin position="9"/>
        <end position="27"/>
    </location>
</feature>
<evidence type="ECO:0000256" key="1">
    <source>
        <dbReference type="SAM" id="Phobius"/>
    </source>
</evidence>
<dbReference type="AlphaFoldDB" id="A0AA37T025"/>
<keyword evidence="1" id="KW-1133">Transmembrane helix</keyword>
<organism evidence="2 3">
    <name type="scientific">Marinibactrum halimedae</name>
    <dbReference type="NCBI Taxonomy" id="1444977"/>
    <lineage>
        <taxon>Bacteria</taxon>
        <taxon>Pseudomonadati</taxon>
        <taxon>Pseudomonadota</taxon>
        <taxon>Gammaproteobacteria</taxon>
        <taxon>Cellvibrionales</taxon>
        <taxon>Cellvibrionaceae</taxon>
        <taxon>Marinibactrum</taxon>
    </lineage>
</organism>
<dbReference type="RefSeq" id="WP_232594891.1">
    <property type="nucleotide sequence ID" value="NZ_BSPD01000002.1"/>
</dbReference>
<keyword evidence="1" id="KW-0472">Membrane</keyword>